<dbReference type="AlphaFoldDB" id="A0A7G9RJP1"/>
<dbReference type="InterPro" id="IPR014748">
    <property type="entry name" value="Enoyl-CoA_hydra_C"/>
</dbReference>
<dbReference type="InterPro" id="IPR001753">
    <property type="entry name" value="Enoyl-CoA_hydra/iso"/>
</dbReference>
<dbReference type="GO" id="GO:0016853">
    <property type="term" value="F:isomerase activity"/>
    <property type="evidence" value="ECO:0007669"/>
    <property type="project" value="UniProtKB-KW"/>
</dbReference>
<protein>
    <submittedName>
        <fullName evidence="3">Enoyl-CoA hydratase/isomerase family protein</fullName>
    </submittedName>
</protein>
<dbReference type="Pfam" id="PF00378">
    <property type="entry name" value="ECH_1"/>
    <property type="match status" value="1"/>
</dbReference>
<dbReference type="InterPro" id="IPR051053">
    <property type="entry name" value="ECH/Chromodomain_protein"/>
</dbReference>
<dbReference type="PANTHER" id="PTHR43684">
    <property type="match status" value="1"/>
</dbReference>
<organism evidence="3 4">
    <name type="scientific">Diaphorobacter ruginosibacter</name>
    <dbReference type="NCBI Taxonomy" id="1715720"/>
    <lineage>
        <taxon>Bacteria</taxon>
        <taxon>Pseudomonadati</taxon>
        <taxon>Pseudomonadota</taxon>
        <taxon>Betaproteobacteria</taxon>
        <taxon>Burkholderiales</taxon>
        <taxon>Comamonadaceae</taxon>
        <taxon>Diaphorobacter</taxon>
    </lineage>
</organism>
<accession>A0A7G9RJP1</accession>
<dbReference type="SUPFAM" id="SSF52096">
    <property type="entry name" value="ClpP/crotonase"/>
    <property type="match status" value="1"/>
</dbReference>
<name>A0A7G9RJP1_9BURK</name>
<comment type="similarity">
    <text evidence="1 2">Belongs to the enoyl-CoA hydratase/isomerase family.</text>
</comment>
<keyword evidence="4" id="KW-1185">Reference proteome</keyword>
<proteinExistence type="inferred from homology"/>
<evidence type="ECO:0000256" key="2">
    <source>
        <dbReference type="RuleBase" id="RU003707"/>
    </source>
</evidence>
<dbReference type="Proteomes" id="UP000515811">
    <property type="component" value="Chromosome"/>
</dbReference>
<dbReference type="RefSeq" id="WP_187596089.1">
    <property type="nucleotide sequence ID" value="NZ_CP060714.1"/>
</dbReference>
<sequence length="269" mass="28924">MQITDLIYEKRDGAAWITINRPERRNALGETTTRQLVQLCEHAATDGGVRAVVITGAGSDAFCAGGDMRDTFQRGEGHTQQQWSDRIRQGPNVLARLLQAMPKPVVASINGVAAGGGATIALACDLRIASDKARFCFPFARIGLTPEFGCSYLLQRTVGAGRANELLLLGDFVDAATAERYGLVNRLASPQELGRVTQEVVDRLVALPAGALAGIKGLQQFARSRDLRETLEQEALALGRAFTSSEHRSAVSAFLNRKSRARPVHQAGA</sequence>
<dbReference type="InterPro" id="IPR029045">
    <property type="entry name" value="ClpP/crotonase-like_dom_sf"/>
</dbReference>
<evidence type="ECO:0000256" key="1">
    <source>
        <dbReference type="ARBA" id="ARBA00005254"/>
    </source>
</evidence>
<dbReference type="KEGG" id="drg:H9K76_14510"/>
<dbReference type="CDD" id="cd06558">
    <property type="entry name" value="crotonase-like"/>
    <property type="match status" value="1"/>
</dbReference>
<dbReference type="InterPro" id="IPR018376">
    <property type="entry name" value="Enoyl-CoA_hyd/isom_CS"/>
</dbReference>
<evidence type="ECO:0000313" key="3">
    <source>
        <dbReference type="EMBL" id="QNN55816.1"/>
    </source>
</evidence>
<dbReference type="Gene3D" id="1.10.12.10">
    <property type="entry name" value="Lyase 2-enoyl-coa Hydratase, Chain A, domain 2"/>
    <property type="match status" value="1"/>
</dbReference>
<reference evidence="3 4" key="1">
    <citation type="submission" date="2020-08" db="EMBL/GenBank/DDBJ databases">
        <title>Genome sequence of Diaphorobacter ruginosibacter DSM 27467T.</title>
        <authorList>
            <person name="Hyun D.-W."/>
            <person name="Bae J.-W."/>
        </authorList>
    </citation>
    <scope>NUCLEOTIDE SEQUENCE [LARGE SCALE GENOMIC DNA]</scope>
    <source>
        <strain evidence="3 4">DSM 27467</strain>
    </source>
</reference>
<dbReference type="Gene3D" id="3.90.226.10">
    <property type="entry name" value="2-enoyl-CoA Hydratase, Chain A, domain 1"/>
    <property type="match status" value="1"/>
</dbReference>
<gene>
    <name evidence="3" type="ORF">H9K76_14510</name>
</gene>
<dbReference type="EMBL" id="CP060714">
    <property type="protein sequence ID" value="QNN55816.1"/>
    <property type="molecule type" value="Genomic_DNA"/>
</dbReference>
<evidence type="ECO:0000313" key="4">
    <source>
        <dbReference type="Proteomes" id="UP000515811"/>
    </source>
</evidence>
<keyword evidence="3" id="KW-0413">Isomerase</keyword>
<dbReference type="PROSITE" id="PS00166">
    <property type="entry name" value="ENOYL_COA_HYDRATASE"/>
    <property type="match status" value="1"/>
</dbReference>
<dbReference type="PANTHER" id="PTHR43684:SF4">
    <property type="entry name" value="ENOYL-COA HYDRATASE_ISOMERASE FAMILY PROTEIN (AFU_ORTHOLOGUE AFUA_1G01890)"/>
    <property type="match status" value="1"/>
</dbReference>